<dbReference type="AlphaFoldDB" id="A0A653E7J1"/>
<proteinExistence type="predicted"/>
<dbReference type="InterPro" id="IPR012675">
    <property type="entry name" value="Beta-grasp_dom_sf"/>
</dbReference>
<dbReference type="Pfam" id="PF00175">
    <property type="entry name" value="NAD_binding_1"/>
    <property type="match status" value="1"/>
</dbReference>
<evidence type="ECO:0000256" key="6">
    <source>
        <dbReference type="ARBA" id="ARBA00023014"/>
    </source>
</evidence>
<keyword evidence="4 9" id="KW-0560">Oxidoreductase</keyword>
<feature type="domain" description="FAD-binding FR-type" evidence="8">
    <location>
        <begin position="1"/>
        <end position="100"/>
    </location>
</feature>
<dbReference type="PRINTS" id="PR00409">
    <property type="entry name" value="PHDIOXRDTASE"/>
</dbReference>
<dbReference type="InterPro" id="IPR001041">
    <property type="entry name" value="2Fe-2S_ferredoxin-type"/>
</dbReference>
<dbReference type="GO" id="GO:0008168">
    <property type="term" value="F:methyltransferase activity"/>
    <property type="evidence" value="ECO:0007669"/>
    <property type="project" value="UniProtKB-KW"/>
</dbReference>
<dbReference type="GO" id="GO:0046872">
    <property type="term" value="F:metal ion binding"/>
    <property type="evidence" value="ECO:0007669"/>
    <property type="project" value="UniProtKB-KW"/>
</dbReference>
<dbReference type="GO" id="GO:0032259">
    <property type="term" value="P:methylation"/>
    <property type="evidence" value="ECO:0007669"/>
    <property type="project" value="UniProtKB-KW"/>
</dbReference>
<organism evidence="9">
    <name type="scientific">Pseudomonas marincola</name>
    <dbReference type="NCBI Taxonomy" id="437900"/>
    <lineage>
        <taxon>Bacteria</taxon>
        <taxon>Pseudomonadati</taxon>
        <taxon>Pseudomonadota</taxon>
        <taxon>Gammaproteobacteria</taxon>
        <taxon>Pseudomonadales</taxon>
        <taxon>Pseudomonadaceae</taxon>
        <taxon>Pseudomonas</taxon>
    </lineage>
</organism>
<dbReference type="InterPro" id="IPR017938">
    <property type="entry name" value="Riboflavin_synthase-like_b-brl"/>
</dbReference>
<dbReference type="PANTHER" id="PTHR47354:SF1">
    <property type="entry name" value="CARNITINE MONOOXYGENASE REDUCTASE SUBUNIT"/>
    <property type="match status" value="1"/>
</dbReference>
<dbReference type="InterPro" id="IPR017927">
    <property type="entry name" value="FAD-bd_FR_type"/>
</dbReference>
<keyword evidence="9" id="KW-0808">Transferase</keyword>
<keyword evidence="5" id="KW-0408">Iron</keyword>
<dbReference type="SUPFAM" id="SSF54292">
    <property type="entry name" value="2Fe-2S ferredoxin-like"/>
    <property type="match status" value="1"/>
</dbReference>
<dbReference type="EMBL" id="LR215729">
    <property type="protein sequence ID" value="VEV98767.1"/>
    <property type="molecule type" value="Genomic_DNA"/>
</dbReference>
<dbReference type="Gene3D" id="3.40.50.80">
    <property type="entry name" value="Nucleotide-binding domain of ferredoxin-NADP reductase (FNR) module"/>
    <property type="match status" value="1"/>
</dbReference>
<keyword evidence="1" id="KW-0285">Flavoprotein</keyword>
<evidence type="ECO:0000256" key="5">
    <source>
        <dbReference type="ARBA" id="ARBA00023004"/>
    </source>
</evidence>
<dbReference type="InterPro" id="IPR006058">
    <property type="entry name" value="2Fe2S_fd_BS"/>
</dbReference>
<dbReference type="PANTHER" id="PTHR47354">
    <property type="entry name" value="NADH OXIDOREDUCTASE HCR"/>
    <property type="match status" value="1"/>
</dbReference>
<dbReference type="SUPFAM" id="SSF63380">
    <property type="entry name" value="Riboflavin synthase domain-like"/>
    <property type="match status" value="1"/>
</dbReference>
<name>A0A653E7J1_9PSED</name>
<keyword evidence="9" id="KW-0489">Methyltransferase</keyword>
<evidence type="ECO:0000256" key="4">
    <source>
        <dbReference type="ARBA" id="ARBA00023002"/>
    </source>
</evidence>
<dbReference type="CDD" id="cd00207">
    <property type="entry name" value="fer2"/>
    <property type="match status" value="1"/>
</dbReference>
<dbReference type="InterPro" id="IPR036010">
    <property type="entry name" value="2Fe-2S_ferredoxin-like_sf"/>
</dbReference>
<evidence type="ECO:0000256" key="1">
    <source>
        <dbReference type="ARBA" id="ARBA00022630"/>
    </source>
</evidence>
<dbReference type="Gene3D" id="3.10.20.30">
    <property type="match status" value="1"/>
</dbReference>
<dbReference type="Gene3D" id="2.40.30.10">
    <property type="entry name" value="Translation factors"/>
    <property type="match status" value="1"/>
</dbReference>
<dbReference type="InterPro" id="IPR001433">
    <property type="entry name" value="OxRdtase_FAD/NAD-bd"/>
</dbReference>
<keyword evidence="6" id="KW-0411">Iron-sulfur</keyword>
<dbReference type="PROSITE" id="PS51384">
    <property type="entry name" value="FAD_FR"/>
    <property type="match status" value="1"/>
</dbReference>
<dbReference type="InterPro" id="IPR050415">
    <property type="entry name" value="MRET"/>
</dbReference>
<dbReference type="GO" id="GO:0016491">
    <property type="term" value="F:oxidoreductase activity"/>
    <property type="evidence" value="ECO:0007669"/>
    <property type="project" value="UniProtKB-KW"/>
</dbReference>
<dbReference type="PROSITE" id="PS00197">
    <property type="entry name" value="2FE2S_FER_1"/>
    <property type="match status" value="1"/>
</dbReference>
<evidence type="ECO:0000256" key="2">
    <source>
        <dbReference type="ARBA" id="ARBA00022714"/>
    </source>
</evidence>
<feature type="domain" description="2Fe-2S ferredoxin-type" evidence="7">
    <location>
        <begin position="231"/>
        <end position="316"/>
    </location>
</feature>
<dbReference type="GO" id="GO:0051537">
    <property type="term" value="F:2 iron, 2 sulfur cluster binding"/>
    <property type="evidence" value="ECO:0007669"/>
    <property type="project" value="UniProtKB-KW"/>
</dbReference>
<dbReference type="EC" id="1.14.13.-" evidence="9"/>
<evidence type="ECO:0000313" key="9">
    <source>
        <dbReference type="EMBL" id="VEV98767.1"/>
    </source>
</evidence>
<sequence length="316" mass="34406">MDVLISAMRLVARDIVSVELVNPDGSDLPAFAAGSHIDVHLPNGLVRQYSLFNNPQERNRYCIAVLKDPASRGGSSAVHEALRVGQRIGISEPRNLFALDESAPRSVLFAGGIGITPIFCMAQRLASNGAAFELHYSSRSAQQAAFVRRLQQLEFAANVHVHLDDGDEQQRLDITAVLARQCTQTHLYVCGPTGYMDFVLESARALSWSENRLHREYFSAAPTVTADDTSFEVRLNSSGLVLQIPADKTAVQVLDEAGVIIPVSCEQGICGTCLTRVIDGQPDHRDAFMTPAEHALNDQFTPCCSRAKSACLVLDI</sequence>
<gene>
    <name evidence="9" type="primary">vanB</name>
    <name evidence="9" type="ORF">PMYSY11_3723</name>
</gene>
<dbReference type="InterPro" id="IPR039261">
    <property type="entry name" value="FNR_nucleotide-bd"/>
</dbReference>
<evidence type="ECO:0000259" key="8">
    <source>
        <dbReference type="PROSITE" id="PS51384"/>
    </source>
</evidence>
<evidence type="ECO:0000259" key="7">
    <source>
        <dbReference type="PROSITE" id="PS51085"/>
    </source>
</evidence>
<reference evidence="9" key="1">
    <citation type="submission" date="2019-02" db="EMBL/GenBank/DDBJ databases">
        <authorList>
            <consortium name="Genoscope - CEA"/>
            <person name="William W."/>
        </authorList>
    </citation>
    <scope>NUCLEOTIDE SEQUENCE [LARGE SCALE GENOMIC DNA]</scope>
    <source>
        <strain evidence="9">YSy11</strain>
    </source>
</reference>
<protein>
    <submittedName>
        <fullName evidence="9">Vanillate O-demethylase oxidoreductase</fullName>
        <ecNumber evidence="9">1.14.13.-</ecNumber>
    </submittedName>
</protein>
<dbReference type="PROSITE" id="PS51085">
    <property type="entry name" value="2FE2S_FER_2"/>
    <property type="match status" value="1"/>
</dbReference>
<keyword evidence="3" id="KW-0479">Metal-binding</keyword>
<keyword evidence="2" id="KW-0001">2Fe-2S</keyword>
<dbReference type="SUPFAM" id="SSF52343">
    <property type="entry name" value="Ferredoxin reductase-like, C-terminal NADP-linked domain"/>
    <property type="match status" value="1"/>
</dbReference>
<dbReference type="CDD" id="cd06185">
    <property type="entry name" value="PDR_like"/>
    <property type="match status" value="1"/>
</dbReference>
<dbReference type="Pfam" id="PF00111">
    <property type="entry name" value="Fer2"/>
    <property type="match status" value="1"/>
</dbReference>
<accession>A0A653E7J1</accession>
<evidence type="ECO:0000256" key="3">
    <source>
        <dbReference type="ARBA" id="ARBA00022723"/>
    </source>
</evidence>